<dbReference type="EMBL" id="JAINDJ010000008">
    <property type="protein sequence ID" value="KAG9440695.1"/>
    <property type="molecule type" value="Genomic_DNA"/>
</dbReference>
<comment type="caution">
    <text evidence="1">The sequence shown here is derived from an EMBL/GenBank/DDBJ whole genome shotgun (WGS) entry which is preliminary data.</text>
</comment>
<name>A0AAV7DXD7_ARIFI</name>
<organism evidence="1 2">
    <name type="scientific">Aristolochia fimbriata</name>
    <name type="common">White veined hardy Dutchman's pipe vine</name>
    <dbReference type="NCBI Taxonomy" id="158543"/>
    <lineage>
        <taxon>Eukaryota</taxon>
        <taxon>Viridiplantae</taxon>
        <taxon>Streptophyta</taxon>
        <taxon>Embryophyta</taxon>
        <taxon>Tracheophyta</taxon>
        <taxon>Spermatophyta</taxon>
        <taxon>Magnoliopsida</taxon>
        <taxon>Magnoliidae</taxon>
        <taxon>Piperales</taxon>
        <taxon>Aristolochiaceae</taxon>
        <taxon>Aristolochia</taxon>
    </lineage>
</organism>
<dbReference type="PANTHER" id="PTHR37763:SF1">
    <property type="entry name" value="EXOSOME COMPLEX EXONUCLEASE"/>
    <property type="match status" value="1"/>
</dbReference>
<dbReference type="AlphaFoldDB" id="A0AAV7DXD7"/>
<keyword evidence="2" id="KW-1185">Reference proteome</keyword>
<evidence type="ECO:0000313" key="2">
    <source>
        <dbReference type="Proteomes" id="UP000825729"/>
    </source>
</evidence>
<evidence type="ECO:0000313" key="1">
    <source>
        <dbReference type="EMBL" id="KAG9440695.1"/>
    </source>
</evidence>
<protein>
    <submittedName>
        <fullName evidence="1">Uncharacterized protein</fullName>
    </submittedName>
</protein>
<sequence length="392" mass="44630">MLRVLLKGSKVVKSINNGNRHLIAMSYHSQESDEDLRLSEWYQKGYQELVNLTEILKNVSLTNGRLLNMEDDSIIKDERISRDLQAFKSLARVLIASPSMQKAISGPCFGKPEERESMVLNSLTRVSDFLNVTAQQRKEVRLTICPQVTQHHIWRGALEEVLKNLRSEIGVLQCHSSTHTLQMGEQIVCSCLQFLANVTQSSDPDSPSWMKLGTQKKADDLPPRKWGDLLEMFYDLMKCLRREKRLVHHVMKLESMKEGLYQIKEVPADKDAGYKESRHQEHLVKKKLSQQLGHSSKCLFTLLLYYLYGSVTDIEVDLCGAIHGKGRTFHLWIGQILTSDNEKMVCSGIKHLNQALKLFKFVWESAGVKGTLALEGHLWAVNAEERLGQNSA</sequence>
<accession>A0AAV7DXD7</accession>
<gene>
    <name evidence="1" type="ORF">H6P81_020860</name>
</gene>
<dbReference type="Proteomes" id="UP000825729">
    <property type="component" value="Unassembled WGS sequence"/>
</dbReference>
<dbReference type="PANTHER" id="PTHR37763">
    <property type="entry name" value="EXOSOME COMPLEX EXONUCLEASE"/>
    <property type="match status" value="1"/>
</dbReference>
<reference evidence="1 2" key="1">
    <citation type="submission" date="2021-07" db="EMBL/GenBank/DDBJ databases">
        <title>The Aristolochia fimbriata genome: insights into angiosperm evolution, floral development and chemical biosynthesis.</title>
        <authorList>
            <person name="Jiao Y."/>
        </authorList>
    </citation>
    <scope>NUCLEOTIDE SEQUENCE [LARGE SCALE GENOMIC DNA]</scope>
    <source>
        <strain evidence="1">IBCAS-2021</strain>
        <tissue evidence="1">Leaf</tissue>
    </source>
</reference>
<proteinExistence type="predicted"/>